<evidence type="ECO:0000313" key="1">
    <source>
        <dbReference type="EMBL" id="KAK6159166.1"/>
    </source>
</evidence>
<sequence length="167" mass="19851">MSDHSPIFLELGRRYVIRKVRRFRFENTWLREKDCRSVVMHGWNTGVEGNVLGKIEKCGFELMKWGEVLQNSFQSRINEAKRKMRVYRGARDSLSVEEFRKAQDIYNQLLAQQEDFWRQRAKKFWLKGGDMNSKYFHTVASTRNIHNAISRLKATSGSWLTWENGLE</sequence>
<proteinExistence type="predicted"/>
<name>A0ABR0XJL5_REHGL</name>
<protein>
    <submittedName>
        <fullName evidence="1">Uncharacterized protein</fullName>
    </submittedName>
</protein>
<accession>A0ABR0XJL5</accession>
<evidence type="ECO:0000313" key="2">
    <source>
        <dbReference type="Proteomes" id="UP001318860"/>
    </source>
</evidence>
<dbReference type="Proteomes" id="UP001318860">
    <property type="component" value="Unassembled WGS sequence"/>
</dbReference>
<organism evidence="1 2">
    <name type="scientific">Rehmannia glutinosa</name>
    <name type="common">Chinese foxglove</name>
    <dbReference type="NCBI Taxonomy" id="99300"/>
    <lineage>
        <taxon>Eukaryota</taxon>
        <taxon>Viridiplantae</taxon>
        <taxon>Streptophyta</taxon>
        <taxon>Embryophyta</taxon>
        <taxon>Tracheophyta</taxon>
        <taxon>Spermatophyta</taxon>
        <taxon>Magnoliopsida</taxon>
        <taxon>eudicotyledons</taxon>
        <taxon>Gunneridae</taxon>
        <taxon>Pentapetalae</taxon>
        <taxon>asterids</taxon>
        <taxon>lamiids</taxon>
        <taxon>Lamiales</taxon>
        <taxon>Orobanchaceae</taxon>
        <taxon>Rehmannieae</taxon>
        <taxon>Rehmannia</taxon>
    </lineage>
</organism>
<gene>
    <name evidence="1" type="ORF">DH2020_006480</name>
</gene>
<reference evidence="1 2" key="1">
    <citation type="journal article" date="2021" name="Comput. Struct. Biotechnol. J.">
        <title>De novo genome assembly of the potent medicinal plant Rehmannia glutinosa using nanopore technology.</title>
        <authorList>
            <person name="Ma L."/>
            <person name="Dong C."/>
            <person name="Song C."/>
            <person name="Wang X."/>
            <person name="Zheng X."/>
            <person name="Niu Y."/>
            <person name="Chen S."/>
            <person name="Feng W."/>
        </authorList>
    </citation>
    <scope>NUCLEOTIDE SEQUENCE [LARGE SCALE GENOMIC DNA]</scope>
    <source>
        <strain evidence="1">DH-2019</strain>
    </source>
</reference>
<comment type="caution">
    <text evidence="1">The sequence shown here is derived from an EMBL/GenBank/DDBJ whole genome shotgun (WGS) entry which is preliminary data.</text>
</comment>
<dbReference type="EMBL" id="JABTTQ020000004">
    <property type="protein sequence ID" value="KAK6159166.1"/>
    <property type="molecule type" value="Genomic_DNA"/>
</dbReference>
<keyword evidence="2" id="KW-1185">Reference proteome</keyword>